<keyword evidence="3" id="KW-0732">Signal</keyword>
<sequence>MARQSLVAGVAAVAVALVSAADSTTTVSMLQPLADDGEGSKLRGSVVGVDGDKTTYGFGCEAGASADSCLPEGTSMTVVQGPSTLVQSIQVTMSDWDGKVGGDEAEDAEDLLHQSAVMSLEHSCKLNPDQNRAECGVMAAVAVGSATFMSQGSDVLTAYKDMVFPVVITAGVDKLSPAPGATQTGNVPAATGSAGASRTTSLATISGSKAPASTASASTAGATTTNAAGAVVPGRLGLAGVAAGIGAALLLLATLPGFQAQDYKQHTP</sequence>
<evidence type="ECO:0000313" key="4">
    <source>
        <dbReference type="EMBL" id="KAH0597527.1"/>
    </source>
</evidence>
<organism evidence="4 5">
    <name type="scientific">Metarhizium humberi</name>
    <dbReference type="NCBI Taxonomy" id="2596975"/>
    <lineage>
        <taxon>Eukaryota</taxon>
        <taxon>Fungi</taxon>
        <taxon>Dikarya</taxon>
        <taxon>Ascomycota</taxon>
        <taxon>Pezizomycotina</taxon>
        <taxon>Sordariomycetes</taxon>
        <taxon>Hypocreomycetidae</taxon>
        <taxon>Hypocreales</taxon>
        <taxon>Clavicipitaceae</taxon>
        <taxon>Metarhizium</taxon>
    </lineage>
</organism>
<feature type="region of interest" description="Disordered" evidence="1">
    <location>
        <begin position="175"/>
        <end position="194"/>
    </location>
</feature>
<evidence type="ECO:0008006" key="6">
    <source>
        <dbReference type="Google" id="ProtNLM"/>
    </source>
</evidence>
<dbReference type="PANTHER" id="PTHR40640:SF1">
    <property type="entry name" value="ANCHORED GLYCOPROTEIN, PUTATIVE (AFU_ORTHOLOGUE AFUA_8G04860)-RELATED"/>
    <property type="match status" value="1"/>
</dbReference>
<dbReference type="Proteomes" id="UP000764110">
    <property type="component" value="Unassembled WGS sequence"/>
</dbReference>
<feature type="transmembrane region" description="Helical" evidence="2">
    <location>
        <begin position="236"/>
        <end position="258"/>
    </location>
</feature>
<evidence type="ECO:0000256" key="3">
    <source>
        <dbReference type="SAM" id="SignalP"/>
    </source>
</evidence>
<evidence type="ECO:0000313" key="5">
    <source>
        <dbReference type="Proteomes" id="UP000764110"/>
    </source>
</evidence>
<keyword evidence="2" id="KW-0812">Transmembrane</keyword>
<reference evidence="4 5" key="1">
    <citation type="submission" date="2020-07" db="EMBL/GenBank/DDBJ databases">
        <title>Metarhizium humberi genome.</title>
        <authorList>
            <person name="Lysoe E."/>
        </authorList>
    </citation>
    <scope>NUCLEOTIDE SEQUENCE [LARGE SCALE GENOMIC DNA]</scope>
    <source>
        <strain evidence="4 5">ESALQ1638</strain>
    </source>
</reference>
<proteinExistence type="predicted"/>
<keyword evidence="5" id="KW-1185">Reference proteome</keyword>
<feature type="chain" id="PRO_5040247458" description="Cell wall protein" evidence="3">
    <location>
        <begin position="21"/>
        <end position="268"/>
    </location>
</feature>
<protein>
    <recommendedName>
        <fullName evidence="6">Cell wall protein</fullName>
    </recommendedName>
</protein>
<accession>A0A9P8S828</accession>
<evidence type="ECO:0000256" key="2">
    <source>
        <dbReference type="SAM" id="Phobius"/>
    </source>
</evidence>
<feature type="signal peptide" evidence="3">
    <location>
        <begin position="1"/>
        <end position="20"/>
    </location>
</feature>
<comment type="caution">
    <text evidence="4">The sequence shown here is derived from an EMBL/GenBank/DDBJ whole genome shotgun (WGS) entry which is preliminary data.</text>
</comment>
<gene>
    <name evidence="4" type="ORF">MHUMG1_04906</name>
</gene>
<dbReference type="AlphaFoldDB" id="A0A9P8S828"/>
<name>A0A9P8S828_9HYPO</name>
<dbReference type="EMBL" id="JACEFI010000007">
    <property type="protein sequence ID" value="KAH0597527.1"/>
    <property type="molecule type" value="Genomic_DNA"/>
</dbReference>
<keyword evidence="2" id="KW-1133">Transmembrane helix</keyword>
<dbReference type="PANTHER" id="PTHR40640">
    <property type="entry name" value="ANCHORED GLYCOPROTEIN, PUTATIVE (AFU_ORTHOLOGUE AFUA_8G04860)-RELATED"/>
    <property type="match status" value="1"/>
</dbReference>
<evidence type="ECO:0000256" key="1">
    <source>
        <dbReference type="SAM" id="MobiDB-lite"/>
    </source>
</evidence>
<keyword evidence="2" id="KW-0472">Membrane</keyword>